<reference evidence="2" key="1">
    <citation type="journal article" date="2012" name="Science">
        <title>The Paleozoic origin of enzymatic lignin decomposition reconstructed from 31 fungal genomes.</title>
        <authorList>
            <person name="Floudas D."/>
            <person name="Binder M."/>
            <person name="Riley R."/>
            <person name="Barry K."/>
            <person name="Blanchette R.A."/>
            <person name="Henrissat B."/>
            <person name="Martinez A.T."/>
            <person name="Otillar R."/>
            <person name="Spatafora J.W."/>
            <person name="Yadav J.S."/>
            <person name="Aerts A."/>
            <person name="Benoit I."/>
            <person name="Boyd A."/>
            <person name="Carlson A."/>
            <person name="Copeland A."/>
            <person name="Coutinho P.M."/>
            <person name="de Vries R.P."/>
            <person name="Ferreira P."/>
            <person name="Findley K."/>
            <person name="Foster B."/>
            <person name="Gaskell J."/>
            <person name="Glotzer D."/>
            <person name="Gorecki P."/>
            <person name="Heitman J."/>
            <person name="Hesse C."/>
            <person name="Hori C."/>
            <person name="Igarashi K."/>
            <person name="Jurgens J.A."/>
            <person name="Kallen N."/>
            <person name="Kersten P."/>
            <person name="Kohler A."/>
            <person name="Kuees U."/>
            <person name="Kumar T.K.A."/>
            <person name="Kuo A."/>
            <person name="LaButti K."/>
            <person name="Larrondo L.F."/>
            <person name="Lindquist E."/>
            <person name="Ling A."/>
            <person name="Lombard V."/>
            <person name="Lucas S."/>
            <person name="Lundell T."/>
            <person name="Martin R."/>
            <person name="McLaughlin D.J."/>
            <person name="Morgenstern I."/>
            <person name="Morin E."/>
            <person name="Murat C."/>
            <person name="Nagy L.G."/>
            <person name="Nolan M."/>
            <person name="Ohm R.A."/>
            <person name="Patyshakuliyeva A."/>
            <person name="Rokas A."/>
            <person name="Ruiz-Duenas F.J."/>
            <person name="Sabat G."/>
            <person name="Salamov A."/>
            <person name="Samejima M."/>
            <person name="Schmutz J."/>
            <person name="Slot J.C."/>
            <person name="St John F."/>
            <person name="Stenlid J."/>
            <person name="Sun H."/>
            <person name="Sun S."/>
            <person name="Syed K."/>
            <person name="Tsang A."/>
            <person name="Wiebenga A."/>
            <person name="Young D."/>
            <person name="Pisabarro A."/>
            <person name="Eastwood D.C."/>
            <person name="Martin F."/>
            <person name="Cullen D."/>
            <person name="Grigoriev I.V."/>
            <person name="Hibbett D.S."/>
        </authorList>
    </citation>
    <scope>NUCLEOTIDE SEQUENCE [LARGE SCALE GENOMIC DNA]</scope>
    <source>
        <strain evidence="2">RWD-64-598 SS2</strain>
    </source>
</reference>
<comment type="caution">
    <text evidence="1">The sequence shown here is derived from an EMBL/GenBank/DDBJ whole genome shotgun (WGS) entry which is preliminary data.</text>
</comment>
<accession>A0A5M3MEN1</accession>
<sequence length="82" mass="8762">MPPVACLAVDAPGGASHILRIDTRGKAPASTFALIRLESSSCASEGYLTEVSITNREWVKKNVTEVGDRGELEKVGCQEMGR</sequence>
<keyword evidence="2" id="KW-1185">Reference proteome</keyword>
<dbReference type="RefSeq" id="XP_007771949.1">
    <property type="nucleotide sequence ID" value="XM_007773759.1"/>
</dbReference>
<evidence type="ECO:0000313" key="2">
    <source>
        <dbReference type="Proteomes" id="UP000053558"/>
    </source>
</evidence>
<dbReference type="GeneID" id="19210700"/>
<evidence type="ECO:0000313" key="1">
    <source>
        <dbReference type="EMBL" id="EIW77507.1"/>
    </source>
</evidence>
<dbReference type="KEGG" id="cput:CONPUDRAFT_84029"/>
<protein>
    <submittedName>
        <fullName evidence="1">Uncharacterized protein</fullName>
    </submittedName>
</protein>
<dbReference type="AlphaFoldDB" id="A0A5M3MEN1"/>
<name>A0A5M3MEN1_CONPW</name>
<gene>
    <name evidence="1" type="ORF">CONPUDRAFT_84029</name>
</gene>
<dbReference type="EMBL" id="JH711583">
    <property type="protein sequence ID" value="EIW77507.1"/>
    <property type="molecule type" value="Genomic_DNA"/>
</dbReference>
<proteinExistence type="predicted"/>
<organism evidence="1 2">
    <name type="scientific">Coniophora puteana (strain RWD-64-598)</name>
    <name type="common">Brown rot fungus</name>
    <dbReference type="NCBI Taxonomy" id="741705"/>
    <lineage>
        <taxon>Eukaryota</taxon>
        <taxon>Fungi</taxon>
        <taxon>Dikarya</taxon>
        <taxon>Basidiomycota</taxon>
        <taxon>Agaricomycotina</taxon>
        <taxon>Agaricomycetes</taxon>
        <taxon>Agaricomycetidae</taxon>
        <taxon>Boletales</taxon>
        <taxon>Coniophorineae</taxon>
        <taxon>Coniophoraceae</taxon>
        <taxon>Coniophora</taxon>
    </lineage>
</organism>
<dbReference type="Proteomes" id="UP000053558">
    <property type="component" value="Unassembled WGS sequence"/>
</dbReference>